<evidence type="ECO:0000313" key="3">
    <source>
        <dbReference type="Proteomes" id="UP000287168"/>
    </source>
</evidence>
<evidence type="ECO:0000259" key="1">
    <source>
        <dbReference type="Pfam" id="PF09356"/>
    </source>
</evidence>
<dbReference type="Pfam" id="PF09931">
    <property type="entry name" value="Phage_phiJL001_Gp84_N"/>
    <property type="match status" value="1"/>
</dbReference>
<name>A0A3S3VAV6_9RHOB</name>
<dbReference type="InterPro" id="IPR011928">
    <property type="entry name" value="Phage_phiJL001_Gp84"/>
</dbReference>
<evidence type="ECO:0000313" key="2">
    <source>
        <dbReference type="EMBL" id="RWY44690.1"/>
    </source>
</evidence>
<gene>
    <name evidence="2" type="ORF">EP867_01790</name>
</gene>
<reference evidence="2 3" key="1">
    <citation type="journal article" date="2015" name="Int. J. Syst. Evol. Microbiol.">
        <title>Gemmobacter intermedius sp. nov., isolated from a white stork (Ciconia ciconia).</title>
        <authorList>
            <person name="Kampfer P."/>
            <person name="Jerzak L."/>
            <person name="Wilharm G."/>
            <person name="Golke J."/>
            <person name="Busse H.J."/>
            <person name="Glaeser S.P."/>
        </authorList>
    </citation>
    <scope>NUCLEOTIDE SEQUENCE [LARGE SCALE GENOMIC DNA]</scope>
    <source>
        <strain evidence="2 3">119/4</strain>
    </source>
</reference>
<protein>
    <submittedName>
        <fullName evidence="2">DUF2163 domain-containing protein</fullName>
    </submittedName>
</protein>
<feature type="domain" description="Bacteriophage phiJL001 Gp84 C-terminal" evidence="1">
    <location>
        <begin position="190"/>
        <end position="272"/>
    </location>
</feature>
<dbReference type="EMBL" id="SBLC01000002">
    <property type="protein sequence ID" value="RWY44690.1"/>
    <property type="molecule type" value="Genomic_DNA"/>
</dbReference>
<dbReference type="Pfam" id="PF09356">
    <property type="entry name" value="Phage_BR0599"/>
    <property type="match status" value="1"/>
</dbReference>
<comment type="caution">
    <text evidence="2">The sequence shown here is derived from an EMBL/GenBank/DDBJ whole genome shotgun (WGS) entry which is preliminary data.</text>
</comment>
<dbReference type="OrthoDB" id="1633386at2"/>
<dbReference type="NCBIfam" id="TIGR02218">
    <property type="entry name" value="phg_TIGR02218"/>
    <property type="match status" value="1"/>
</dbReference>
<proteinExistence type="predicted"/>
<dbReference type="Proteomes" id="UP000287168">
    <property type="component" value="Unassembled WGS sequence"/>
</dbReference>
<keyword evidence="3" id="KW-1185">Reference proteome</keyword>
<accession>A0A3S3VAV6</accession>
<sequence length="282" mass="31137">MSGLRAHLEGGCTTLSRCWRITRRDGRVLGFTDHDRDLEFDGCRYEAASGMTARALSRTTGLSADNSEALGALQSAALCESDLRAGRYDGAEVEVLLVNWRDVAERQVLFAGSLGEISRADGAFRAELRGLSEALAQVRDRIYQRSCTAVLGDALCRVDLNTPAYRLELPAGDIREGRIFVFPLQGYEDRWFERGRLRVLSGAGEGLSGMIRNDRQSGSGREVELWDRLAADISPGDLLELTAGCDRQIATCRAKFANHVNYRGFPHLPSEDWLTAVPGRRI</sequence>
<dbReference type="AlphaFoldDB" id="A0A3S3VAV6"/>
<organism evidence="2 3">
    <name type="scientific">Falsigemmobacter intermedius</name>
    <dbReference type="NCBI Taxonomy" id="1553448"/>
    <lineage>
        <taxon>Bacteria</taxon>
        <taxon>Pseudomonadati</taxon>
        <taxon>Pseudomonadota</taxon>
        <taxon>Alphaproteobacteria</taxon>
        <taxon>Rhodobacterales</taxon>
        <taxon>Paracoccaceae</taxon>
        <taxon>Falsigemmobacter</taxon>
    </lineage>
</organism>
<dbReference type="RefSeq" id="WP_128486489.1">
    <property type="nucleotide sequence ID" value="NZ_JBHLXB010000026.1"/>
</dbReference>
<dbReference type="InterPro" id="IPR018964">
    <property type="entry name" value="Phage_phiJL001_Gp84_C"/>
</dbReference>